<protein>
    <submittedName>
        <fullName evidence="1">Uncharacterized protein</fullName>
    </submittedName>
</protein>
<dbReference type="AlphaFoldDB" id="A0A9Q3GJJ3"/>
<proteinExistence type="predicted"/>
<dbReference type="Proteomes" id="UP000765509">
    <property type="component" value="Unassembled WGS sequence"/>
</dbReference>
<accession>A0A9Q3GJJ3</accession>
<sequence length="333" mass="38200">MNPVLTSKGKFSKAVARKFVQGTVIGDREGFSRTRRPGKGHLDTVVDGKTLREIIPILPFTLKLNRNLRTEDWKDMDKVLQFHQLLKNLFQWSMDNNRFNVASYWAELGAIFQKICLKEIENNNLIVITKCWNPTRQFRLLEVSLTRSIPNQLSSNFTPFRNHQISGQESPFFTIPGSFQEKTRIQGQKQHLFQPKTAGVRLNYPEALGLGERSTQEAEIIVHTSKISNPINRNITPTQIEHDVFTPKGNLNSDALLLKMSQFTEKNQKKFAELQASHERMKALTASMDKIVKTLQEGYSHLIKASEETNKRLNQVFEEQLQGKGTGIFWTNT</sequence>
<dbReference type="EMBL" id="AVOT02002174">
    <property type="protein sequence ID" value="MBW0469419.1"/>
    <property type="molecule type" value="Genomic_DNA"/>
</dbReference>
<evidence type="ECO:0000313" key="2">
    <source>
        <dbReference type="Proteomes" id="UP000765509"/>
    </source>
</evidence>
<reference evidence="1" key="1">
    <citation type="submission" date="2021-03" db="EMBL/GenBank/DDBJ databases">
        <title>Draft genome sequence of rust myrtle Austropuccinia psidii MF-1, a brazilian biotype.</title>
        <authorList>
            <person name="Quecine M.C."/>
            <person name="Pachon D.M.R."/>
            <person name="Bonatelli M.L."/>
            <person name="Correr F.H."/>
            <person name="Franceschini L.M."/>
            <person name="Leite T.F."/>
            <person name="Margarido G.R.A."/>
            <person name="Almeida C.A."/>
            <person name="Ferrarezi J.A."/>
            <person name="Labate C.A."/>
        </authorList>
    </citation>
    <scope>NUCLEOTIDE SEQUENCE</scope>
    <source>
        <strain evidence="1">MF-1</strain>
    </source>
</reference>
<gene>
    <name evidence="1" type="ORF">O181_009134</name>
</gene>
<organism evidence="1 2">
    <name type="scientific">Austropuccinia psidii MF-1</name>
    <dbReference type="NCBI Taxonomy" id="1389203"/>
    <lineage>
        <taxon>Eukaryota</taxon>
        <taxon>Fungi</taxon>
        <taxon>Dikarya</taxon>
        <taxon>Basidiomycota</taxon>
        <taxon>Pucciniomycotina</taxon>
        <taxon>Pucciniomycetes</taxon>
        <taxon>Pucciniales</taxon>
        <taxon>Sphaerophragmiaceae</taxon>
        <taxon>Austropuccinia</taxon>
    </lineage>
</organism>
<evidence type="ECO:0000313" key="1">
    <source>
        <dbReference type="EMBL" id="MBW0469419.1"/>
    </source>
</evidence>
<keyword evidence="2" id="KW-1185">Reference proteome</keyword>
<name>A0A9Q3GJJ3_9BASI</name>
<comment type="caution">
    <text evidence="1">The sequence shown here is derived from an EMBL/GenBank/DDBJ whole genome shotgun (WGS) entry which is preliminary data.</text>
</comment>